<keyword evidence="11" id="KW-1185">Reference proteome</keyword>
<sequence>MAEALWFWVAGLAVLGLIFGSFIATVVVRWPQARSALKGRSECDGCGKPLRAAELIPLLSFALQRGRCRECGRRIDAIHPLCEALGLIIGLSAGVAVPGWPGAAGAVFGWLLLLLGTLDLRAFWLPNVLTGALALAGIGAGLAGLPPAIEDRLIGGAAGFACLWFIALVYRRTRGREGLGGGDAKLLGAIGLWLGWRDLPMLVLVACMIGLIAVVAQMLRGRTVSATTQLPLGTLLALAAYSLWLTASH</sequence>
<evidence type="ECO:0000313" key="11">
    <source>
        <dbReference type="Proteomes" id="UP001197214"/>
    </source>
</evidence>
<dbReference type="PANTHER" id="PTHR30487:SF0">
    <property type="entry name" value="PREPILIN LEADER PEPTIDASE_N-METHYLTRANSFERASE-RELATED"/>
    <property type="match status" value="1"/>
</dbReference>
<evidence type="ECO:0000256" key="1">
    <source>
        <dbReference type="ARBA" id="ARBA00004651"/>
    </source>
</evidence>
<comment type="caution">
    <text evidence="10">The sequence shown here is derived from an EMBL/GenBank/DDBJ whole genome shotgun (WGS) entry which is preliminary data.</text>
</comment>
<comment type="subcellular location">
    <subcellularLocation>
        <location evidence="1">Cell membrane</location>
        <topology evidence="1">Multi-pass membrane protein</topology>
    </subcellularLocation>
</comment>
<feature type="transmembrane region" description="Helical" evidence="7">
    <location>
        <begin position="152"/>
        <end position="170"/>
    </location>
</feature>
<dbReference type="InterPro" id="IPR010627">
    <property type="entry name" value="Prepilin_pept_A24_N"/>
</dbReference>
<evidence type="ECO:0000256" key="5">
    <source>
        <dbReference type="ARBA" id="ARBA00022989"/>
    </source>
</evidence>
<proteinExistence type="inferred from homology"/>
<dbReference type="InterPro" id="IPR050882">
    <property type="entry name" value="Prepilin_peptidase/N-MTase"/>
</dbReference>
<evidence type="ECO:0000256" key="3">
    <source>
        <dbReference type="ARBA" id="ARBA00022475"/>
    </source>
</evidence>
<evidence type="ECO:0000259" key="8">
    <source>
        <dbReference type="Pfam" id="PF01478"/>
    </source>
</evidence>
<evidence type="ECO:0000256" key="4">
    <source>
        <dbReference type="ARBA" id="ARBA00022692"/>
    </source>
</evidence>
<keyword evidence="4 7" id="KW-0812">Transmembrane</keyword>
<keyword evidence="3" id="KW-1003">Cell membrane</keyword>
<dbReference type="Proteomes" id="UP001197214">
    <property type="component" value="Unassembled WGS sequence"/>
</dbReference>
<gene>
    <name evidence="10" type="ORF">KY084_06520</name>
</gene>
<dbReference type="RefSeq" id="WP_219237627.1">
    <property type="nucleotide sequence ID" value="NZ_JAHWZX010000004.1"/>
</dbReference>
<name>A0ABS6XJZ7_9SPHN</name>
<comment type="similarity">
    <text evidence="2">Belongs to the peptidase A24 family.</text>
</comment>
<feature type="transmembrane region" description="Helical" evidence="7">
    <location>
        <begin position="84"/>
        <end position="112"/>
    </location>
</feature>
<feature type="transmembrane region" description="Helical" evidence="7">
    <location>
        <begin position="230"/>
        <end position="247"/>
    </location>
</feature>
<dbReference type="InterPro" id="IPR000045">
    <property type="entry name" value="Prepilin_IV_endopep_pep"/>
</dbReference>
<evidence type="ECO:0000256" key="7">
    <source>
        <dbReference type="SAM" id="Phobius"/>
    </source>
</evidence>
<feature type="transmembrane region" description="Helical" evidence="7">
    <location>
        <begin position="124"/>
        <end position="145"/>
    </location>
</feature>
<dbReference type="Pfam" id="PF06750">
    <property type="entry name" value="A24_N_bact"/>
    <property type="match status" value="1"/>
</dbReference>
<dbReference type="PANTHER" id="PTHR30487">
    <property type="entry name" value="TYPE 4 PREPILIN-LIKE PROTEINS LEADER PEPTIDE-PROCESSING ENZYME"/>
    <property type="match status" value="1"/>
</dbReference>
<feature type="domain" description="Prepilin peptidase A24 N-terminal" evidence="9">
    <location>
        <begin position="14"/>
        <end position="91"/>
    </location>
</feature>
<evidence type="ECO:0000313" key="10">
    <source>
        <dbReference type="EMBL" id="MBW4330528.1"/>
    </source>
</evidence>
<feature type="domain" description="Prepilin type IV endopeptidase peptidase" evidence="8">
    <location>
        <begin position="107"/>
        <end position="214"/>
    </location>
</feature>
<protein>
    <submittedName>
        <fullName evidence="10">A24 family peptidase</fullName>
    </submittedName>
</protein>
<evidence type="ECO:0000259" key="9">
    <source>
        <dbReference type="Pfam" id="PF06750"/>
    </source>
</evidence>
<keyword evidence="6 7" id="KW-0472">Membrane</keyword>
<feature type="transmembrane region" description="Helical" evidence="7">
    <location>
        <begin position="199"/>
        <end position="218"/>
    </location>
</feature>
<dbReference type="Pfam" id="PF01478">
    <property type="entry name" value="Peptidase_A24"/>
    <property type="match status" value="1"/>
</dbReference>
<evidence type="ECO:0000256" key="2">
    <source>
        <dbReference type="ARBA" id="ARBA00005801"/>
    </source>
</evidence>
<keyword evidence="5 7" id="KW-1133">Transmembrane helix</keyword>
<feature type="transmembrane region" description="Helical" evidence="7">
    <location>
        <begin position="6"/>
        <end position="30"/>
    </location>
</feature>
<evidence type="ECO:0000256" key="6">
    <source>
        <dbReference type="ARBA" id="ARBA00023136"/>
    </source>
</evidence>
<organism evidence="10 11">
    <name type="scientific">Stakelama flava</name>
    <dbReference type="NCBI Taxonomy" id="2860338"/>
    <lineage>
        <taxon>Bacteria</taxon>
        <taxon>Pseudomonadati</taxon>
        <taxon>Pseudomonadota</taxon>
        <taxon>Alphaproteobacteria</taxon>
        <taxon>Sphingomonadales</taxon>
        <taxon>Sphingomonadaceae</taxon>
        <taxon>Stakelama</taxon>
    </lineage>
</organism>
<accession>A0ABS6XJZ7</accession>
<reference evidence="10 11" key="1">
    <citation type="submission" date="2021-07" db="EMBL/GenBank/DDBJ databases">
        <title>Stakelama flava sp. nov., a novel endophytic bacterium isolated from branch of Kandelia candel.</title>
        <authorList>
            <person name="Tuo L."/>
        </authorList>
    </citation>
    <scope>NUCLEOTIDE SEQUENCE [LARGE SCALE GENOMIC DNA]</scope>
    <source>
        <strain evidence="10 11">CBK3Z-3</strain>
    </source>
</reference>
<dbReference type="EMBL" id="JAHWZX010000004">
    <property type="protein sequence ID" value="MBW4330528.1"/>
    <property type="molecule type" value="Genomic_DNA"/>
</dbReference>